<keyword evidence="5" id="KW-0378">Hydrolase</keyword>
<evidence type="ECO:0000313" key="10">
    <source>
        <dbReference type="Proteomes" id="UP000007151"/>
    </source>
</evidence>
<keyword evidence="7" id="KW-1015">Disulfide bond</keyword>
<evidence type="ECO:0000256" key="4">
    <source>
        <dbReference type="ARBA" id="ARBA00022638"/>
    </source>
</evidence>
<reference evidence="9 10" key="1">
    <citation type="journal article" date="2011" name="Cell">
        <title>The monarch butterfly genome yields insights into long-distance migration.</title>
        <authorList>
            <person name="Zhan S."/>
            <person name="Merlin C."/>
            <person name="Boore J.L."/>
            <person name="Reppert S.M."/>
        </authorList>
    </citation>
    <scope>NUCLEOTIDE SEQUENCE [LARGE SCALE GENOMIC DNA]</scope>
    <source>
        <strain evidence="9">F-2</strain>
    </source>
</reference>
<dbReference type="EMBL" id="AGBW02007946">
    <property type="protein sequence ID" value="OWR54402.1"/>
    <property type="molecule type" value="Genomic_DNA"/>
</dbReference>
<feature type="signal peptide" evidence="8">
    <location>
        <begin position="1"/>
        <end position="26"/>
    </location>
</feature>
<evidence type="ECO:0000256" key="8">
    <source>
        <dbReference type="SAM" id="SignalP"/>
    </source>
</evidence>
<dbReference type="GO" id="GO:0031640">
    <property type="term" value="P:killing of cells of another organism"/>
    <property type="evidence" value="ECO:0007669"/>
    <property type="project" value="UniProtKB-KW"/>
</dbReference>
<keyword evidence="3" id="KW-0929">Antimicrobial</keyword>
<dbReference type="GO" id="GO:0042742">
    <property type="term" value="P:defense response to bacterium"/>
    <property type="evidence" value="ECO:0007669"/>
    <property type="project" value="UniProtKB-KW"/>
</dbReference>
<dbReference type="Gene3D" id="1.10.530.10">
    <property type="match status" value="1"/>
</dbReference>
<organism evidence="9 10">
    <name type="scientific">Danaus plexippus plexippus</name>
    <dbReference type="NCBI Taxonomy" id="278856"/>
    <lineage>
        <taxon>Eukaryota</taxon>
        <taxon>Metazoa</taxon>
        <taxon>Ecdysozoa</taxon>
        <taxon>Arthropoda</taxon>
        <taxon>Hexapoda</taxon>
        <taxon>Insecta</taxon>
        <taxon>Pterygota</taxon>
        <taxon>Neoptera</taxon>
        <taxon>Endopterygota</taxon>
        <taxon>Lepidoptera</taxon>
        <taxon>Glossata</taxon>
        <taxon>Ditrysia</taxon>
        <taxon>Papilionoidea</taxon>
        <taxon>Nymphalidae</taxon>
        <taxon>Danainae</taxon>
        <taxon>Danaini</taxon>
        <taxon>Danaina</taxon>
        <taxon>Danaus</taxon>
        <taxon>Danaus</taxon>
    </lineage>
</organism>
<dbReference type="InParanoid" id="A0A212FKY9"/>
<feature type="disulfide bond" evidence="7">
    <location>
        <begin position="30"/>
        <end position="36"/>
    </location>
</feature>
<dbReference type="GO" id="GO:0003796">
    <property type="term" value="F:lysozyme activity"/>
    <property type="evidence" value="ECO:0007669"/>
    <property type="project" value="UniProtKB-EC"/>
</dbReference>
<dbReference type="Proteomes" id="UP000007151">
    <property type="component" value="Unassembled WGS sequence"/>
</dbReference>
<dbReference type="KEGG" id="dpl:KGM_209497"/>
<proteinExistence type="predicted"/>
<evidence type="ECO:0000256" key="5">
    <source>
        <dbReference type="ARBA" id="ARBA00022801"/>
    </source>
</evidence>
<dbReference type="EC" id="3.2.1.17" evidence="2"/>
<comment type="caution">
    <text evidence="9">The sequence shown here is derived from an EMBL/GenBank/DDBJ whole genome shotgun (WGS) entry which is preliminary data.</text>
</comment>
<keyword evidence="10" id="KW-1185">Reference proteome</keyword>
<gene>
    <name evidence="9" type="ORF">KGM_209497</name>
</gene>
<protein>
    <recommendedName>
        <fullName evidence="2">lysozyme</fullName>
        <ecNumber evidence="2">3.2.1.17</ecNumber>
    </recommendedName>
</protein>
<dbReference type="PROSITE" id="PS51909">
    <property type="entry name" value="LYSOZYME_I"/>
    <property type="match status" value="1"/>
</dbReference>
<keyword evidence="6" id="KW-0326">Glycosidase</keyword>
<sequence length="99" mass="11206">MFTDTKTSILSLLLITASLLFIESAAWKDCANDYFCAQDIMKGYLQKFSKDCNSDGMINCYDILTINSNGGDCRPLNQSSSGRVWLKRYEECRVARILT</sequence>
<evidence type="ECO:0000256" key="2">
    <source>
        <dbReference type="ARBA" id="ARBA00012732"/>
    </source>
</evidence>
<evidence type="ECO:0000256" key="1">
    <source>
        <dbReference type="ARBA" id="ARBA00000632"/>
    </source>
</evidence>
<evidence type="ECO:0000313" key="9">
    <source>
        <dbReference type="EMBL" id="OWR54402.1"/>
    </source>
</evidence>
<dbReference type="AlphaFoldDB" id="A0A212FKY9"/>
<feature type="chain" id="PRO_5012600605" description="lysozyme" evidence="8">
    <location>
        <begin position="27"/>
        <end position="99"/>
    </location>
</feature>
<keyword evidence="4" id="KW-0081">Bacteriolytic enzyme</keyword>
<keyword evidence="8" id="KW-0732">Signal</keyword>
<comment type="catalytic activity">
    <reaction evidence="1">
        <text>Hydrolysis of (1-&gt;4)-beta-linkages between N-acetylmuramic acid and N-acetyl-D-glucosamine residues in a peptidoglycan and between N-acetyl-D-glucosamine residues in chitodextrins.</text>
        <dbReference type="EC" id="3.2.1.17"/>
    </reaction>
</comment>
<accession>A0A212FKY9</accession>
<name>A0A212FKY9_DANPL</name>
<dbReference type="InterPro" id="IPR008597">
    <property type="entry name" value="Invert_lysozyme"/>
</dbReference>
<dbReference type="Pfam" id="PF05497">
    <property type="entry name" value="Destabilase"/>
    <property type="match status" value="1"/>
</dbReference>
<evidence type="ECO:0000256" key="7">
    <source>
        <dbReference type="PIRSR" id="PIRSR608597-3"/>
    </source>
</evidence>
<evidence type="ECO:0000256" key="6">
    <source>
        <dbReference type="ARBA" id="ARBA00023295"/>
    </source>
</evidence>
<evidence type="ECO:0000256" key="3">
    <source>
        <dbReference type="ARBA" id="ARBA00022529"/>
    </source>
</evidence>